<protein>
    <recommendedName>
        <fullName evidence="3">RNI-like superfamily protein</fullName>
    </recommendedName>
</protein>
<comment type="caution">
    <text evidence="1">The sequence shown here is derived from an EMBL/GenBank/DDBJ whole genome shotgun (WGS) entry which is preliminary data.</text>
</comment>
<name>A0A7J0DD32_9ERIC</name>
<evidence type="ECO:0000313" key="2">
    <source>
        <dbReference type="Proteomes" id="UP000585474"/>
    </source>
</evidence>
<dbReference type="AlphaFoldDB" id="A0A7J0DD32"/>
<sequence>MVAMDGLITLDLNNVPLLSNELQSIFRSCLNLEWLKVSGCKGIETYVFVRVNETVLCYNMPSSDSLIFLWSTFVVMVLNWSGSWTAHGGRGLVLRAGGYGGGGGFGWWWEIVEKDVCEREMCIEKGRHFVLPYPKRCREWVNEKPSRYLHARLEEVRMGAFFGSWRNIGFAVHLLKCICRRSQANGHPDPLQGIRWRG</sequence>
<dbReference type="EMBL" id="BJWL01000151">
    <property type="protein sequence ID" value="GFS31793.1"/>
    <property type="molecule type" value="Genomic_DNA"/>
</dbReference>
<keyword evidence="2" id="KW-1185">Reference proteome</keyword>
<evidence type="ECO:0000313" key="1">
    <source>
        <dbReference type="EMBL" id="GFS31793.1"/>
    </source>
</evidence>
<dbReference type="Proteomes" id="UP000585474">
    <property type="component" value="Unassembled WGS sequence"/>
</dbReference>
<reference evidence="2" key="1">
    <citation type="submission" date="2019-07" db="EMBL/GenBank/DDBJ databases">
        <title>De Novo Assembly of kiwifruit Actinidia rufa.</title>
        <authorList>
            <person name="Sugita-Konishi S."/>
            <person name="Sato K."/>
            <person name="Mori E."/>
            <person name="Abe Y."/>
            <person name="Kisaki G."/>
            <person name="Hamano K."/>
            <person name="Suezawa K."/>
            <person name="Otani M."/>
            <person name="Fukuda T."/>
            <person name="Manabe T."/>
            <person name="Gomi K."/>
            <person name="Tabuchi M."/>
            <person name="Akimitsu K."/>
            <person name="Kataoka I."/>
        </authorList>
    </citation>
    <scope>NUCLEOTIDE SEQUENCE [LARGE SCALE GENOMIC DNA]</scope>
    <source>
        <strain evidence="2">cv. Fuchu</strain>
    </source>
</reference>
<proteinExistence type="predicted"/>
<organism evidence="1 2">
    <name type="scientific">Actinidia rufa</name>
    <dbReference type="NCBI Taxonomy" id="165716"/>
    <lineage>
        <taxon>Eukaryota</taxon>
        <taxon>Viridiplantae</taxon>
        <taxon>Streptophyta</taxon>
        <taxon>Embryophyta</taxon>
        <taxon>Tracheophyta</taxon>
        <taxon>Spermatophyta</taxon>
        <taxon>Magnoliopsida</taxon>
        <taxon>eudicotyledons</taxon>
        <taxon>Gunneridae</taxon>
        <taxon>Pentapetalae</taxon>
        <taxon>asterids</taxon>
        <taxon>Ericales</taxon>
        <taxon>Actinidiaceae</taxon>
        <taxon>Actinidia</taxon>
    </lineage>
</organism>
<evidence type="ECO:0008006" key="3">
    <source>
        <dbReference type="Google" id="ProtNLM"/>
    </source>
</evidence>
<gene>
    <name evidence="1" type="ORF">Acr_00g0019220</name>
</gene>
<dbReference type="SUPFAM" id="SSF52047">
    <property type="entry name" value="RNI-like"/>
    <property type="match status" value="1"/>
</dbReference>
<accession>A0A7J0DD32</accession>